<proteinExistence type="inferred from homology"/>
<comment type="caution">
    <text evidence="6">The sequence shown here is derived from an EMBL/GenBank/DDBJ whole genome shotgun (WGS) entry which is preliminary data.</text>
</comment>
<feature type="domain" description="AAA+ ATPase" evidence="5">
    <location>
        <begin position="182"/>
        <end position="319"/>
    </location>
</feature>
<feature type="region of interest" description="Disordered" evidence="4">
    <location>
        <begin position="627"/>
        <end position="657"/>
    </location>
</feature>
<organism evidence="6 7">
    <name type="scientific">Phaeomoniella chlamydospora</name>
    <name type="common">Phaeoacremonium chlamydosporum</name>
    <dbReference type="NCBI Taxonomy" id="158046"/>
    <lineage>
        <taxon>Eukaryota</taxon>
        <taxon>Fungi</taxon>
        <taxon>Dikarya</taxon>
        <taxon>Ascomycota</taxon>
        <taxon>Pezizomycotina</taxon>
        <taxon>Eurotiomycetes</taxon>
        <taxon>Chaetothyriomycetidae</taxon>
        <taxon>Phaeomoniellales</taxon>
        <taxon>Phaeomoniellaceae</taxon>
        <taxon>Phaeomoniella</taxon>
    </lineage>
</organism>
<feature type="region of interest" description="Disordered" evidence="4">
    <location>
        <begin position="555"/>
        <end position="574"/>
    </location>
</feature>
<evidence type="ECO:0000256" key="4">
    <source>
        <dbReference type="SAM" id="MobiDB-lite"/>
    </source>
</evidence>
<dbReference type="GO" id="GO:0005524">
    <property type="term" value="F:ATP binding"/>
    <property type="evidence" value="ECO:0007669"/>
    <property type="project" value="UniProtKB-KW"/>
</dbReference>
<dbReference type="AlphaFoldDB" id="A0A0G2GZV3"/>
<dbReference type="EMBL" id="LCWF01000010">
    <property type="protein sequence ID" value="KKY28648.1"/>
    <property type="molecule type" value="Genomic_DNA"/>
</dbReference>
<feature type="compositionally biased region" description="Basic and acidic residues" evidence="4">
    <location>
        <begin position="646"/>
        <end position="655"/>
    </location>
</feature>
<dbReference type="OrthoDB" id="548867at2759"/>
<dbReference type="PANTHER" id="PTHR12169:SF2">
    <property type="entry name" value="AFG1P"/>
    <property type="match status" value="1"/>
</dbReference>
<dbReference type="Pfam" id="PF03969">
    <property type="entry name" value="AFG1_ATPase"/>
    <property type="match status" value="2"/>
</dbReference>
<dbReference type="Gene3D" id="3.40.50.300">
    <property type="entry name" value="P-loop containing nucleotide triphosphate hydrolases"/>
    <property type="match status" value="1"/>
</dbReference>
<dbReference type="InterPro" id="IPR027417">
    <property type="entry name" value="P-loop_NTPase"/>
</dbReference>
<protein>
    <submittedName>
        <fullName evidence="6">Putative mitochondrial atpase</fullName>
    </submittedName>
</protein>
<dbReference type="InterPro" id="IPR003593">
    <property type="entry name" value="AAA+_ATPase"/>
</dbReference>
<keyword evidence="2" id="KW-0547">Nucleotide-binding</keyword>
<keyword evidence="7" id="KW-1185">Reference proteome</keyword>
<dbReference type="SMART" id="SM00382">
    <property type="entry name" value="AAA"/>
    <property type="match status" value="1"/>
</dbReference>
<keyword evidence="3" id="KW-0067">ATP-binding</keyword>
<accession>A0A0G2GZV3</accession>
<feature type="region of interest" description="Disordered" evidence="4">
    <location>
        <begin position="1"/>
        <end position="20"/>
    </location>
</feature>
<sequence>MPLRSSRRSKRTTTTTTTRTKPTFMGRLRGQRTVHHQKRHATLGDKISGALLKLKGSLTHRRGEKAAGTRPGLTITQPLVLYRALLATKKINPDPAQHRLALQLQKLYFRLKDYDPNVEYRQRLDQISRTVGRASTRIEDEQPLPKRSFLASLWGQDARGDGPTLALTRTVPIHESAMTIDSPQGMLLYGEVGRGKSMLLDLLADCLPSQKKRRWHFNTFMLDTFRKLEELRKERLSIPTGLSGLNQEHSVLTLARDMVSTTPVLFLDEFQLPDRTASKLLSSFLTSFFHLGGVLIATSNRMPEELAKAAGVEYMPEPRSALDNVSSFLGYGSRRGHAELAAATDFGAFLEVLKARCQIWEMEGERDWRREYTPDLRPDEVDVTDKNVAASTSDSSATLIERLSDKVSQYGGKTTPAYYHIIAADSTEAITEAGGSWTEANHKCLSSDGTYVTDTSSWEPGILHVYGRQVLVPAQCKGVTKWTFNSLCGNTLGPADYITLASTYHTLILDEIPILTTTLRNEARRFITLLDALYEAKCRLLIRAAAPPDQLFFPDVRTSSISSEGDGETTPDSDEVYQETLAEIYQDATNPFRPNISVYDETNAGAPSAAGRERRSVLADEDADFGPVYGNGRGHGASTGDAGLAETERRQDGPDFTRTTLLTGEDERFAYKRARSRLWEMCGERWWNDRAGHVDTWWKPLSRSMRHWEGAEEIAKMADKFTISSAEMSEFSDTTSSTPTEQSRQDRLFRHGASPFRTRQDPPPKFSWVHAWGLMQWGKKAGEWGRGVEGKRKSGDCVQKD</sequence>
<reference evidence="6 7" key="2">
    <citation type="submission" date="2015-05" db="EMBL/GenBank/DDBJ databases">
        <authorList>
            <person name="Morales-Cruz A."/>
            <person name="Amrine K.C."/>
            <person name="Cantu D."/>
        </authorList>
    </citation>
    <scope>NUCLEOTIDE SEQUENCE [LARGE SCALE GENOMIC DNA]</scope>
    <source>
        <strain evidence="6">UCRPC4</strain>
    </source>
</reference>
<reference evidence="6 7" key="1">
    <citation type="submission" date="2015-05" db="EMBL/GenBank/DDBJ databases">
        <title>Distinctive expansion of gene families associated with plant cell wall degradation and secondary metabolism in the genomes of grapevine trunk pathogens.</title>
        <authorList>
            <person name="Lawrence D.P."/>
            <person name="Travadon R."/>
            <person name="Rolshausen P.E."/>
            <person name="Baumgartner K."/>
        </authorList>
    </citation>
    <scope>NUCLEOTIDE SEQUENCE [LARGE SCALE GENOMIC DNA]</scope>
    <source>
        <strain evidence="6">UCRPC4</strain>
    </source>
</reference>
<evidence type="ECO:0000256" key="2">
    <source>
        <dbReference type="ARBA" id="ARBA00022741"/>
    </source>
</evidence>
<name>A0A0G2GZV3_PHACM</name>
<dbReference type="Proteomes" id="UP000053317">
    <property type="component" value="Unassembled WGS sequence"/>
</dbReference>
<evidence type="ECO:0000313" key="6">
    <source>
        <dbReference type="EMBL" id="KKY28648.1"/>
    </source>
</evidence>
<dbReference type="InterPro" id="IPR005654">
    <property type="entry name" value="ATPase_AFG1-like"/>
</dbReference>
<comment type="similarity">
    <text evidence="1">Belongs to the AFG1 ATPase family.</text>
</comment>
<gene>
    <name evidence="6" type="ORF">UCRPC4_g00455</name>
</gene>
<dbReference type="PANTHER" id="PTHR12169">
    <property type="entry name" value="ATPASE N2B"/>
    <property type="match status" value="1"/>
</dbReference>
<evidence type="ECO:0000313" key="7">
    <source>
        <dbReference type="Proteomes" id="UP000053317"/>
    </source>
</evidence>
<evidence type="ECO:0000259" key="5">
    <source>
        <dbReference type="SMART" id="SM00382"/>
    </source>
</evidence>
<feature type="compositionally biased region" description="Acidic residues" evidence="4">
    <location>
        <begin position="565"/>
        <end position="574"/>
    </location>
</feature>
<evidence type="ECO:0000256" key="1">
    <source>
        <dbReference type="ARBA" id="ARBA00010322"/>
    </source>
</evidence>
<evidence type="ECO:0000256" key="3">
    <source>
        <dbReference type="ARBA" id="ARBA00022840"/>
    </source>
</evidence>
<dbReference type="GO" id="GO:0005739">
    <property type="term" value="C:mitochondrion"/>
    <property type="evidence" value="ECO:0007669"/>
    <property type="project" value="TreeGrafter"/>
</dbReference>
<dbReference type="SUPFAM" id="SSF52540">
    <property type="entry name" value="P-loop containing nucleoside triphosphate hydrolases"/>
    <property type="match status" value="1"/>
</dbReference>
<dbReference type="GO" id="GO:0016887">
    <property type="term" value="F:ATP hydrolysis activity"/>
    <property type="evidence" value="ECO:0007669"/>
    <property type="project" value="InterPro"/>
</dbReference>
<feature type="compositionally biased region" description="Basic residues" evidence="4">
    <location>
        <begin position="1"/>
        <end position="11"/>
    </location>
</feature>